<feature type="chain" id="PRO_5043825343" evidence="1">
    <location>
        <begin position="28"/>
        <end position="96"/>
    </location>
</feature>
<evidence type="ECO:0000313" key="3">
    <source>
        <dbReference type="Proteomes" id="UP001472866"/>
    </source>
</evidence>
<evidence type="ECO:0000256" key="1">
    <source>
        <dbReference type="SAM" id="SignalP"/>
    </source>
</evidence>
<name>A0AAX4PCY0_9CHLO</name>
<evidence type="ECO:0000313" key="2">
    <source>
        <dbReference type="EMBL" id="WZN63661.1"/>
    </source>
</evidence>
<protein>
    <submittedName>
        <fullName evidence="2">Uncharacterized protein</fullName>
    </submittedName>
</protein>
<proteinExistence type="predicted"/>
<sequence>MPASRVLAVAALIAALGLSSLSVFAEAASRPLRRGLATASTEHWVRATPNHVTVVPFEDYNSAPPPSYGDLLARDARAFEADLPNIAANEVENVVG</sequence>
<accession>A0AAX4PCY0</accession>
<keyword evidence="3" id="KW-1185">Reference proteome</keyword>
<keyword evidence="1" id="KW-0732">Signal</keyword>
<feature type="signal peptide" evidence="1">
    <location>
        <begin position="1"/>
        <end position="27"/>
    </location>
</feature>
<reference evidence="2 3" key="1">
    <citation type="submission" date="2024-03" db="EMBL/GenBank/DDBJ databases">
        <title>Complete genome sequence of the green alga Chloropicon roscoffensis RCC1871.</title>
        <authorList>
            <person name="Lemieux C."/>
            <person name="Pombert J.-F."/>
            <person name="Otis C."/>
            <person name="Turmel M."/>
        </authorList>
    </citation>
    <scope>NUCLEOTIDE SEQUENCE [LARGE SCALE GENOMIC DNA]</scope>
    <source>
        <strain evidence="2 3">RCC1871</strain>
    </source>
</reference>
<gene>
    <name evidence="2" type="ORF">HKI87_08g52120</name>
</gene>
<dbReference type="EMBL" id="CP151508">
    <property type="protein sequence ID" value="WZN63661.1"/>
    <property type="molecule type" value="Genomic_DNA"/>
</dbReference>
<organism evidence="2 3">
    <name type="scientific">Chloropicon roscoffensis</name>
    <dbReference type="NCBI Taxonomy" id="1461544"/>
    <lineage>
        <taxon>Eukaryota</taxon>
        <taxon>Viridiplantae</taxon>
        <taxon>Chlorophyta</taxon>
        <taxon>Chloropicophyceae</taxon>
        <taxon>Chloropicales</taxon>
        <taxon>Chloropicaceae</taxon>
        <taxon>Chloropicon</taxon>
    </lineage>
</organism>
<dbReference type="AlphaFoldDB" id="A0AAX4PCY0"/>
<dbReference type="Proteomes" id="UP001472866">
    <property type="component" value="Chromosome 08"/>
</dbReference>